<evidence type="ECO:0000313" key="3">
    <source>
        <dbReference type="Proteomes" id="UP000315295"/>
    </source>
</evidence>
<proteinExistence type="predicted"/>
<dbReference type="AlphaFoldDB" id="A0A540MA93"/>
<keyword evidence="3" id="KW-1185">Reference proteome</keyword>
<dbReference type="EMBL" id="VIEB01000308">
    <property type="protein sequence ID" value="TQD95670.1"/>
    <property type="molecule type" value="Genomic_DNA"/>
</dbReference>
<dbReference type="Proteomes" id="UP000315295">
    <property type="component" value="Unassembled WGS sequence"/>
</dbReference>
<sequence>MDGEEIVGQTDGHAASEMKRERETETVQEREGFPGFANPSPSHRSSANQSAPASLHAANQILRL</sequence>
<feature type="region of interest" description="Disordered" evidence="1">
    <location>
        <begin position="1"/>
        <end position="64"/>
    </location>
</feature>
<name>A0A540MA93_MALBA</name>
<reference evidence="2 3" key="1">
    <citation type="journal article" date="2019" name="G3 (Bethesda)">
        <title>Sequencing of a Wild Apple (Malus baccata) Genome Unravels the Differences Between Cultivated and Wild Apple Species Regarding Disease Resistance and Cold Tolerance.</title>
        <authorList>
            <person name="Chen X."/>
        </authorList>
    </citation>
    <scope>NUCLEOTIDE SEQUENCE [LARGE SCALE GENOMIC DNA]</scope>
    <source>
        <strain evidence="3">cv. Shandingzi</strain>
        <tissue evidence="2">Leaves</tissue>
    </source>
</reference>
<feature type="compositionally biased region" description="Polar residues" evidence="1">
    <location>
        <begin position="39"/>
        <end position="52"/>
    </location>
</feature>
<feature type="compositionally biased region" description="Basic and acidic residues" evidence="1">
    <location>
        <begin position="14"/>
        <end position="32"/>
    </location>
</feature>
<organism evidence="2 3">
    <name type="scientific">Malus baccata</name>
    <name type="common">Siberian crab apple</name>
    <name type="synonym">Pyrus baccata</name>
    <dbReference type="NCBI Taxonomy" id="106549"/>
    <lineage>
        <taxon>Eukaryota</taxon>
        <taxon>Viridiplantae</taxon>
        <taxon>Streptophyta</taxon>
        <taxon>Embryophyta</taxon>
        <taxon>Tracheophyta</taxon>
        <taxon>Spermatophyta</taxon>
        <taxon>Magnoliopsida</taxon>
        <taxon>eudicotyledons</taxon>
        <taxon>Gunneridae</taxon>
        <taxon>Pentapetalae</taxon>
        <taxon>rosids</taxon>
        <taxon>fabids</taxon>
        <taxon>Rosales</taxon>
        <taxon>Rosaceae</taxon>
        <taxon>Amygdaloideae</taxon>
        <taxon>Maleae</taxon>
        <taxon>Malus</taxon>
    </lineage>
</organism>
<accession>A0A540MA93</accession>
<evidence type="ECO:0000313" key="2">
    <source>
        <dbReference type="EMBL" id="TQD95670.1"/>
    </source>
</evidence>
<protein>
    <submittedName>
        <fullName evidence="2">Uncharacterized protein</fullName>
    </submittedName>
</protein>
<gene>
    <name evidence="2" type="ORF">C1H46_018717</name>
</gene>
<comment type="caution">
    <text evidence="2">The sequence shown here is derived from an EMBL/GenBank/DDBJ whole genome shotgun (WGS) entry which is preliminary data.</text>
</comment>
<evidence type="ECO:0000256" key="1">
    <source>
        <dbReference type="SAM" id="MobiDB-lite"/>
    </source>
</evidence>